<dbReference type="STRING" id="53326.A0A016WX20"/>
<keyword evidence="3" id="KW-1185">Reference proteome</keyword>
<evidence type="ECO:0000313" key="2">
    <source>
        <dbReference type="EMBL" id="EYC43822.1"/>
    </source>
</evidence>
<evidence type="ECO:0000259" key="1">
    <source>
        <dbReference type="Pfam" id="PF06702"/>
    </source>
</evidence>
<dbReference type="Pfam" id="PF06702">
    <property type="entry name" value="Fam20C"/>
    <property type="match status" value="1"/>
</dbReference>
<dbReference type="InterPro" id="IPR009581">
    <property type="entry name" value="FAM20_C"/>
</dbReference>
<sequence length="45" mass="5103">FGRTDIDDDDIILPLRQCCVIRPSTLNTLLQFYSEPQALTKALHA</sequence>
<comment type="caution">
    <text evidence="2">The sequence shown here is derived from an EMBL/GenBank/DDBJ whole genome shotgun (WGS) entry which is preliminary data.</text>
</comment>
<accession>A0A016WX20</accession>
<dbReference type="EMBL" id="JARK01000079">
    <property type="protein sequence ID" value="EYC43822.1"/>
    <property type="molecule type" value="Genomic_DNA"/>
</dbReference>
<proteinExistence type="predicted"/>
<gene>
    <name evidence="2" type="primary">Acey_s0479.g2204</name>
    <name evidence="2" type="ORF">Y032_0479g2204</name>
</gene>
<dbReference type="OrthoDB" id="8583677at2759"/>
<organism evidence="2 3">
    <name type="scientific">Ancylostoma ceylanicum</name>
    <dbReference type="NCBI Taxonomy" id="53326"/>
    <lineage>
        <taxon>Eukaryota</taxon>
        <taxon>Metazoa</taxon>
        <taxon>Ecdysozoa</taxon>
        <taxon>Nematoda</taxon>
        <taxon>Chromadorea</taxon>
        <taxon>Rhabditida</taxon>
        <taxon>Rhabditina</taxon>
        <taxon>Rhabditomorpha</taxon>
        <taxon>Strongyloidea</taxon>
        <taxon>Ancylostomatidae</taxon>
        <taxon>Ancylostomatinae</taxon>
        <taxon>Ancylostoma</taxon>
    </lineage>
</organism>
<feature type="domain" description="FAM20 C-terminal" evidence="1">
    <location>
        <begin position="1"/>
        <end position="44"/>
    </location>
</feature>
<dbReference type="AlphaFoldDB" id="A0A016WX20"/>
<reference evidence="3" key="1">
    <citation type="journal article" date="2015" name="Nat. Genet.">
        <title>The genome and transcriptome of the zoonotic hookworm Ancylostoma ceylanicum identify infection-specific gene families.</title>
        <authorList>
            <person name="Schwarz E.M."/>
            <person name="Hu Y."/>
            <person name="Antoshechkin I."/>
            <person name="Miller M.M."/>
            <person name="Sternberg P.W."/>
            <person name="Aroian R.V."/>
        </authorList>
    </citation>
    <scope>NUCLEOTIDE SEQUENCE</scope>
    <source>
        <strain evidence="3">HY135</strain>
    </source>
</reference>
<feature type="non-terminal residue" evidence="2">
    <location>
        <position position="1"/>
    </location>
</feature>
<dbReference type="Proteomes" id="UP000024635">
    <property type="component" value="Unassembled WGS sequence"/>
</dbReference>
<name>A0A016WX20_9BILA</name>
<evidence type="ECO:0000313" key="3">
    <source>
        <dbReference type="Proteomes" id="UP000024635"/>
    </source>
</evidence>
<protein>
    <recommendedName>
        <fullName evidence="1">FAM20 C-terminal domain-containing protein</fullName>
    </recommendedName>
</protein>